<accession>A0A2D0IKP0</accession>
<reference evidence="1 2" key="1">
    <citation type="journal article" date="2017" name="Nat. Microbiol.">
        <title>Natural product diversity associated with the nematode symbionts Photorhabdus and Xenorhabdus.</title>
        <authorList>
            <person name="Tobias N.J."/>
            <person name="Wolff H."/>
            <person name="Djahanschiri B."/>
            <person name="Grundmann F."/>
            <person name="Kronenwerth M."/>
            <person name="Shi Y.M."/>
            <person name="Simonyi S."/>
            <person name="Grun P."/>
            <person name="Shapiro-Ilan D."/>
            <person name="Pidot S.J."/>
            <person name="Stinear T.P."/>
            <person name="Ebersberger I."/>
            <person name="Bode H.B."/>
        </authorList>
    </citation>
    <scope>NUCLEOTIDE SEQUENCE [LARGE SCALE GENOMIC DNA]</scope>
    <source>
        <strain evidence="1 2">DSM 16342</strain>
    </source>
</reference>
<dbReference type="AlphaFoldDB" id="A0A2D0IKP0"/>
<name>A0A2D0IKP0_XENBU</name>
<protein>
    <submittedName>
        <fullName evidence="1">Uncharacterized protein</fullName>
    </submittedName>
</protein>
<evidence type="ECO:0000313" key="2">
    <source>
        <dbReference type="Proteomes" id="UP000225833"/>
    </source>
</evidence>
<proteinExistence type="predicted"/>
<dbReference type="EMBL" id="NIBS01000067">
    <property type="protein sequence ID" value="PHM22349.1"/>
    <property type="molecule type" value="Genomic_DNA"/>
</dbReference>
<dbReference type="Proteomes" id="UP000225833">
    <property type="component" value="Unassembled WGS sequence"/>
</dbReference>
<organism evidence="1 2">
    <name type="scientific">Xenorhabdus budapestensis</name>
    <dbReference type="NCBI Taxonomy" id="290110"/>
    <lineage>
        <taxon>Bacteria</taxon>
        <taxon>Pseudomonadati</taxon>
        <taxon>Pseudomonadota</taxon>
        <taxon>Gammaproteobacteria</taxon>
        <taxon>Enterobacterales</taxon>
        <taxon>Morganellaceae</taxon>
        <taxon>Xenorhabdus</taxon>
    </lineage>
</organism>
<evidence type="ECO:0000313" key="1">
    <source>
        <dbReference type="EMBL" id="PHM22349.1"/>
    </source>
</evidence>
<comment type="caution">
    <text evidence="1">The sequence shown here is derived from an EMBL/GenBank/DDBJ whole genome shotgun (WGS) entry which is preliminary data.</text>
</comment>
<dbReference type="RefSeq" id="WP_169923117.1">
    <property type="nucleotide sequence ID" value="NZ_CAWNNJ010000138.1"/>
</dbReference>
<gene>
    <name evidence="1" type="ORF">Xbud_03776</name>
</gene>
<sequence>MNIEFINEVRASMNRNRQSAINYRNNNDHSMRKISVQMALSKRRGIRYP</sequence>